<reference evidence="3" key="1">
    <citation type="submission" date="2018-04" db="EMBL/GenBank/DDBJ databases">
        <authorList>
            <person name="Watanabe M."/>
            <person name="Kojima H."/>
        </authorList>
    </citation>
    <scope>NUCLEOTIDE SEQUENCE [LARGE SCALE GENOMIC DNA]</scope>
    <source>
        <strain evidence="3">Dysh456</strain>
    </source>
</reference>
<evidence type="ECO:0000259" key="1">
    <source>
        <dbReference type="Pfam" id="PF09413"/>
    </source>
</evidence>
<proteinExistence type="predicted"/>
<sequence length="92" mass="9326">MCGMQTVYHARSLIDAQLVKDALEGAGIPAFIAGHYLTGGIGQLPACDLLAVQVPAAAWPAARALIHDIDARERAAAAADAPASGLPVGRPA</sequence>
<organism evidence="2 3">
    <name type="scientific">Aerosticca soli</name>
    <dbReference type="NCBI Taxonomy" id="2010829"/>
    <lineage>
        <taxon>Bacteria</taxon>
        <taxon>Pseudomonadati</taxon>
        <taxon>Pseudomonadota</taxon>
        <taxon>Gammaproteobacteria</taxon>
        <taxon>Lysobacterales</taxon>
        <taxon>Rhodanobacteraceae</taxon>
        <taxon>Aerosticca</taxon>
    </lineage>
</organism>
<protein>
    <recommendedName>
        <fullName evidence="1">DUF2007 domain-containing protein</fullName>
    </recommendedName>
</protein>
<gene>
    <name evidence="2" type="ORF">ALSL_0268</name>
</gene>
<dbReference type="Proteomes" id="UP000270530">
    <property type="component" value="Chromosome"/>
</dbReference>
<reference evidence="3" key="2">
    <citation type="submission" date="2018-06" db="EMBL/GenBank/DDBJ databases">
        <title>Genome sequence of Rhodanobacteraceae bacterium strain Dysh456.</title>
        <authorList>
            <person name="Fukui M."/>
        </authorList>
    </citation>
    <scope>NUCLEOTIDE SEQUENCE [LARGE SCALE GENOMIC DNA]</scope>
    <source>
        <strain evidence="3">Dysh456</strain>
    </source>
</reference>
<evidence type="ECO:0000313" key="3">
    <source>
        <dbReference type="Proteomes" id="UP000270530"/>
    </source>
</evidence>
<dbReference type="Pfam" id="PF09413">
    <property type="entry name" value="DUF2007"/>
    <property type="match status" value="1"/>
</dbReference>
<name>A0A2Z6E1S7_9GAMM</name>
<dbReference type="AlphaFoldDB" id="A0A2Z6E1S7"/>
<keyword evidence="3" id="KW-1185">Reference proteome</keyword>
<evidence type="ECO:0000313" key="2">
    <source>
        <dbReference type="EMBL" id="BBD78940.1"/>
    </source>
</evidence>
<dbReference type="KEGG" id="rbd:ALSL_0268"/>
<feature type="domain" description="DUF2007" evidence="1">
    <location>
        <begin position="4"/>
        <end position="69"/>
    </location>
</feature>
<dbReference type="InterPro" id="IPR018551">
    <property type="entry name" value="DUF2007"/>
</dbReference>
<dbReference type="EMBL" id="AP018560">
    <property type="protein sequence ID" value="BBD78940.1"/>
    <property type="molecule type" value="Genomic_DNA"/>
</dbReference>
<accession>A0A2Z6E1S7</accession>